<accession>A0A090NLF4</accession>
<evidence type="ECO:0000313" key="1">
    <source>
        <dbReference type="EMBL" id="ESU81457.1"/>
    </source>
</evidence>
<evidence type="ECO:0000313" key="2">
    <source>
        <dbReference type="Proteomes" id="UP000017944"/>
    </source>
</evidence>
<name>A0A090NLF4_SHIDY</name>
<dbReference type="Pfam" id="PF23495">
    <property type="entry name" value="YbgU"/>
    <property type="match status" value="1"/>
</dbReference>
<dbReference type="EMBL" id="AXUT01000056">
    <property type="protein sequence ID" value="ESU81457.1"/>
    <property type="molecule type" value="Genomic_DNA"/>
</dbReference>
<gene>
    <name evidence="1" type="ORF">WRSd3_00722</name>
</gene>
<proteinExistence type="predicted"/>
<reference evidence="1 2" key="1">
    <citation type="submission" date="2013-10" db="EMBL/GenBank/DDBJ databases">
        <title>Draft genomes and the virulence plasmids of Sd1617 vaccine constructs: WRSd3 and WRSd5.</title>
        <authorList>
            <person name="Aksomboon Vongsawan A."/>
            <person name="Venkatesan M.M."/>
            <person name="Vaisvil B."/>
            <person name="Emel G."/>
            <person name="Kepatral V."/>
            <person name="Sethabutr O."/>
            <person name="Serichantalergs O."/>
            <person name="Mason C."/>
        </authorList>
    </citation>
    <scope>NUCLEOTIDE SEQUENCE [LARGE SCALE GENOMIC DNA]</scope>
    <source>
        <strain evidence="1 2">WRSd3</strain>
    </source>
</reference>
<protein>
    <submittedName>
        <fullName evidence="1">Uncharacterized protein</fullName>
    </submittedName>
</protein>
<organism evidence="1 2">
    <name type="scientific">Shigella dysenteriae WRSd3</name>
    <dbReference type="NCBI Taxonomy" id="1401327"/>
    <lineage>
        <taxon>Bacteria</taxon>
        <taxon>Pseudomonadati</taxon>
        <taxon>Pseudomonadota</taxon>
        <taxon>Gammaproteobacteria</taxon>
        <taxon>Enterobacterales</taxon>
        <taxon>Enterobacteriaceae</taxon>
        <taxon>Shigella</taxon>
    </lineage>
</organism>
<comment type="caution">
    <text evidence="1">The sequence shown here is derived from an EMBL/GenBank/DDBJ whole genome shotgun (WGS) entry which is preliminary data.</text>
</comment>
<dbReference type="Proteomes" id="UP000017944">
    <property type="component" value="Unassembled WGS sequence"/>
</dbReference>
<sequence>MTIIQQSCYKHYQEKHIMRKSYEVGISPKINLCNSVEVLTNSFGTVISGRQV</sequence>
<dbReference type="InterPro" id="IPR057818">
    <property type="entry name" value="YbgU"/>
</dbReference>
<dbReference type="AlphaFoldDB" id="A0A090NLF4"/>